<dbReference type="InParanoid" id="M4BVE1"/>
<dbReference type="EnsemblProtists" id="HpaT810483">
    <property type="protein sequence ID" value="HpaP810483"/>
    <property type="gene ID" value="HpaG810483"/>
</dbReference>
<accession>M4BVE1</accession>
<sequence length="62" mass="7350">MQPLKPLKLKQFPLLMFPLFRDYHNGRRCKTPMTKYQVTREPLLPISFLEEVSKGIETQVTD</sequence>
<proteinExistence type="predicted"/>
<organism evidence="1 2">
    <name type="scientific">Hyaloperonospora arabidopsidis (strain Emoy2)</name>
    <name type="common">Downy mildew agent</name>
    <name type="synonym">Peronospora arabidopsidis</name>
    <dbReference type="NCBI Taxonomy" id="559515"/>
    <lineage>
        <taxon>Eukaryota</taxon>
        <taxon>Sar</taxon>
        <taxon>Stramenopiles</taxon>
        <taxon>Oomycota</taxon>
        <taxon>Peronosporomycetes</taxon>
        <taxon>Peronosporales</taxon>
        <taxon>Peronosporaceae</taxon>
        <taxon>Hyaloperonospora</taxon>
    </lineage>
</organism>
<dbReference type="Proteomes" id="UP000011713">
    <property type="component" value="Unassembled WGS sequence"/>
</dbReference>
<dbReference type="EMBL" id="JH597976">
    <property type="status" value="NOT_ANNOTATED_CDS"/>
    <property type="molecule type" value="Genomic_DNA"/>
</dbReference>
<reference evidence="2" key="1">
    <citation type="journal article" date="2010" name="Science">
        <title>Signatures of adaptation to obligate biotrophy in the Hyaloperonospora arabidopsidis genome.</title>
        <authorList>
            <person name="Baxter L."/>
            <person name="Tripathy S."/>
            <person name="Ishaque N."/>
            <person name="Boot N."/>
            <person name="Cabral A."/>
            <person name="Kemen E."/>
            <person name="Thines M."/>
            <person name="Ah-Fong A."/>
            <person name="Anderson R."/>
            <person name="Badejoko W."/>
            <person name="Bittner-Eddy P."/>
            <person name="Boore J.L."/>
            <person name="Chibucos M.C."/>
            <person name="Coates M."/>
            <person name="Dehal P."/>
            <person name="Delehaunty K."/>
            <person name="Dong S."/>
            <person name="Downton P."/>
            <person name="Dumas B."/>
            <person name="Fabro G."/>
            <person name="Fronick C."/>
            <person name="Fuerstenberg S.I."/>
            <person name="Fulton L."/>
            <person name="Gaulin E."/>
            <person name="Govers F."/>
            <person name="Hughes L."/>
            <person name="Humphray S."/>
            <person name="Jiang R.H."/>
            <person name="Judelson H."/>
            <person name="Kamoun S."/>
            <person name="Kyung K."/>
            <person name="Meijer H."/>
            <person name="Minx P."/>
            <person name="Morris P."/>
            <person name="Nelson J."/>
            <person name="Phuntumart V."/>
            <person name="Qutob D."/>
            <person name="Rehmany A."/>
            <person name="Rougon-Cardoso A."/>
            <person name="Ryden P."/>
            <person name="Torto-Alalibo T."/>
            <person name="Studholme D."/>
            <person name="Wang Y."/>
            <person name="Win J."/>
            <person name="Wood J."/>
            <person name="Clifton S.W."/>
            <person name="Rogers J."/>
            <person name="Van den Ackerveken G."/>
            <person name="Jones J.D."/>
            <person name="McDowell J.M."/>
            <person name="Beynon J."/>
            <person name="Tyler B.M."/>
        </authorList>
    </citation>
    <scope>NUCLEOTIDE SEQUENCE [LARGE SCALE GENOMIC DNA]</scope>
    <source>
        <strain evidence="2">Emoy2</strain>
    </source>
</reference>
<keyword evidence="2" id="KW-1185">Reference proteome</keyword>
<dbReference type="HOGENOM" id="CLU_2908826_0_0_1"/>
<protein>
    <submittedName>
        <fullName evidence="1">Uncharacterized protein</fullName>
    </submittedName>
</protein>
<dbReference type="VEuPathDB" id="FungiDB:HpaG810483"/>
<evidence type="ECO:0000313" key="2">
    <source>
        <dbReference type="Proteomes" id="UP000011713"/>
    </source>
</evidence>
<evidence type="ECO:0000313" key="1">
    <source>
        <dbReference type="EnsemblProtists" id="HpaP810483"/>
    </source>
</evidence>
<name>M4BVE1_HYAAE</name>
<reference evidence="1" key="2">
    <citation type="submission" date="2015-06" db="UniProtKB">
        <authorList>
            <consortium name="EnsemblProtists"/>
        </authorList>
    </citation>
    <scope>IDENTIFICATION</scope>
    <source>
        <strain evidence="1">Emoy2</strain>
    </source>
</reference>
<dbReference type="AlphaFoldDB" id="M4BVE1"/>